<feature type="compositionally biased region" description="Basic and acidic residues" evidence="1">
    <location>
        <begin position="149"/>
        <end position="207"/>
    </location>
</feature>
<dbReference type="SUPFAM" id="SSF48452">
    <property type="entry name" value="TPR-like"/>
    <property type="match status" value="2"/>
</dbReference>
<dbReference type="InterPro" id="IPR019734">
    <property type="entry name" value="TPR_rpt"/>
</dbReference>
<keyword evidence="2" id="KW-0472">Membrane</keyword>
<feature type="region of interest" description="Disordered" evidence="1">
    <location>
        <begin position="265"/>
        <end position="299"/>
    </location>
</feature>
<dbReference type="Proteomes" id="UP001222958">
    <property type="component" value="Unassembled WGS sequence"/>
</dbReference>
<evidence type="ECO:0000256" key="1">
    <source>
        <dbReference type="SAM" id="MobiDB-lite"/>
    </source>
</evidence>
<dbReference type="RefSeq" id="WP_279857274.1">
    <property type="nucleotide sequence ID" value="NZ_JARVUX010000002.1"/>
</dbReference>
<organism evidence="3 4">
    <name type="scientific">Clostridium perfringens</name>
    <dbReference type="NCBI Taxonomy" id="1502"/>
    <lineage>
        <taxon>Bacteria</taxon>
        <taxon>Bacillati</taxon>
        <taxon>Bacillota</taxon>
        <taxon>Clostridia</taxon>
        <taxon>Eubacteriales</taxon>
        <taxon>Clostridiaceae</taxon>
        <taxon>Clostridium</taxon>
    </lineage>
</organism>
<evidence type="ECO:0000313" key="3">
    <source>
        <dbReference type="EMBL" id="MDH2335748.1"/>
    </source>
</evidence>
<feature type="compositionally biased region" description="Basic and acidic residues" evidence="1">
    <location>
        <begin position="269"/>
        <end position="295"/>
    </location>
</feature>
<dbReference type="AlphaFoldDB" id="A0AAP4EET8"/>
<comment type="caution">
    <text evidence="3">The sequence shown here is derived from an EMBL/GenBank/DDBJ whole genome shotgun (WGS) entry which is preliminary data.</text>
</comment>
<feature type="region of interest" description="Disordered" evidence="1">
    <location>
        <begin position="113"/>
        <end position="229"/>
    </location>
</feature>
<feature type="compositionally biased region" description="Basic and acidic residues" evidence="1">
    <location>
        <begin position="113"/>
        <end position="142"/>
    </location>
</feature>
<reference evidence="3" key="1">
    <citation type="submission" date="2023-04" db="EMBL/GenBank/DDBJ databases">
        <title>Epidemiological investigation of Clostridium perfringens isolated from cattle.</title>
        <authorList>
            <person name="Tian R."/>
        </authorList>
    </citation>
    <scope>NUCLEOTIDE SEQUENCE</scope>
    <source>
        <strain evidence="3">ZWCP172</strain>
    </source>
</reference>
<evidence type="ECO:0000256" key="2">
    <source>
        <dbReference type="SAM" id="Phobius"/>
    </source>
</evidence>
<evidence type="ECO:0000313" key="4">
    <source>
        <dbReference type="Proteomes" id="UP001222958"/>
    </source>
</evidence>
<dbReference type="EMBL" id="JARVUX010000002">
    <property type="protein sequence ID" value="MDH2335748.1"/>
    <property type="molecule type" value="Genomic_DNA"/>
</dbReference>
<proteinExistence type="predicted"/>
<feature type="transmembrane region" description="Helical" evidence="2">
    <location>
        <begin position="233"/>
        <end position="251"/>
    </location>
</feature>
<sequence>MSKYDKKLKKALAQFENGNYEEALDICEKVLDKDYNNEEALTLESRALEKLNRISDAIVSWKINAEYNNNEEARTKLDKFNNLDEKKLAMSTIFSETMKDEIKARLQEEAQKEYAEQLEKREPEIKPLPKDTEKEKEDKKVEQAPVIKINKEKPREDVKIDDIKMDHPVKETSKTESNHLDNVTKVDFHKKDEIKKSKDKPKDDNEPKVISTPNFKNEKSNAKKSNKKKPVKYIAVAVSGAIVLLLAYGVTKNIKTTDASKNQITASEEANKTDNANKAENSTDNKTNEESKTETKTLTADELNKALSDNDMNSLYTLLTSTPKDKVPQDALDAYNKAENLMKTDGVKDFYLKGSDLFKEKKYEAALKDFEKAYAFSSDSYLKPHLIYFIGTSYENLDKNTEAIKYFQEYLKDYKAKPDAEDFMYTPQCLYNLAILYDKEGNSAESKKYAQEIENDYPNTMFYNDVTKKIIYGK</sequence>
<keyword evidence="2" id="KW-0812">Transmembrane</keyword>
<protein>
    <submittedName>
        <fullName evidence="3">Tetratricopeptide repeat protein</fullName>
    </submittedName>
</protein>
<name>A0AAP4EET8_CLOPF</name>
<gene>
    <name evidence="3" type="ORF">QDQ28_06055</name>
</gene>
<dbReference type="InterPro" id="IPR011990">
    <property type="entry name" value="TPR-like_helical_dom_sf"/>
</dbReference>
<accession>A0AAP4EET8</accession>
<dbReference type="SMART" id="SM00028">
    <property type="entry name" value="TPR"/>
    <property type="match status" value="4"/>
</dbReference>
<dbReference type="Pfam" id="PF13174">
    <property type="entry name" value="TPR_6"/>
    <property type="match status" value="3"/>
</dbReference>
<dbReference type="Gene3D" id="1.25.40.10">
    <property type="entry name" value="Tetratricopeptide repeat domain"/>
    <property type="match status" value="2"/>
</dbReference>
<keyword evidence="2" id="KW-1133">Transmembrane helix</keyword>